<keyword evidence="4" id="KW-1185">Reference proteome</keyword>
<dbReference type="EMBL" id="ATLV01015778">
    <property type="status" value="NOT_ANNOTATED_CDS"/>
    <property type="molecule type" value="Genomic_DNA"/>
</dbReference>
<feature type="region of interest" description="Disordered" evidence="1">
    <location>
        <begin position="68"/>
        <end position="88"/>
    </location>
</feature>
<reference evidence="3" key="2">
    <citation type="submission" date="2020-05" db="UniProtKB">
        <authorList>
            <consortium name="EnsemblMetazoa"/>
        </authorList>
    </citation>
    <scope>IDENTIFICATION</scope>
</reference>
<dbReference type="VEuPathDB" id="VectorBase:ASIC008299"/>
<evidence type="ECO:0000256" key="1">
    <source>
        <dbReference type="SAM" id="MobiDB-lite"/>
    </source>
</evidence>
<reference evidence="2 4" key="1">
    <citation type="journal article" date="2014" name="BMC Genomics">
        <title>Genome sequence of Anopheles sinensis provides insight into genetics basis of mosquito competence for malaria parasites.</title>
        <authorList>
            <person name="Zhou D."/>
            <person name="Zhang D."/>
            <person name="Ding G."/>
            <person name="Shi L."/>
            <person name="Hou Q."/>
            <person name="Ye Y."/>
            <person name="Xu Y."/>
            <person name="Zhou H."/>
            <person name="Xiong C."/>
            <person name="Li S."/>
            <person name="Yu J."/>
            <person name="Hong S."/>
            <person name="Yu X."/>
            <person name="Zou P."/>
            <person name="Chen C."/>
            <person name="Chang X."/>
            <person name="Wang W."/>
            <person name="Lv Y."/>
            <person name="Sun Y."/>
            <person name="Ma L."/>
            <person name="Shen B."/>
            <person name="Zhu C."/>
        </authorList>
    </citation>
    <scope>NUCLEOTIDE SEQUENCE [LARGE SCALE GENOMIC DNA]</scope>
</reference>
<gene>
    <name evidence="2" type="ORF">ZHAS_00008299</name>
</gene>
<dbReference type="AlphaFoldDB" id="A0A084VRT7"/>
<accession>A0A084VRT7</accession>
<evidence type="ECO:0000313" key="4">
    <source>
        <dbReference type="Proteomes" id="UP000030765"/>
    </source>
</evidence>
<feature type="region of interest" description="Disordered" evidence="1">
    <location>
        <begin position="1"/>
        <end position="30"/>
    </location>
</feature>
<protein>
    <submittedName>
        <fullName evidence="2 3">Uncharacterized protein</fullName>
    </submittedName>
</protein>
<dbReference type="STRING" id="74873.A0A084VRT7"/>
<proteinExistence type="predicted"/>
<feature type="compositionally biased region" description="Polar residues" evidence="1">
    <location>
        <begin position="1"/>
        <end position="19"/>
    </location>
</feature>
<sequence>MMADTPTNTSAHVPPASTSGAGGNGDPSVIPQWKKELIQRRKNLAKTIGAVATQVHDSASTVAAAISASASSPVTPHPRTPTGGGAFPVGSPFYAGAGTKDTSCSGDPPFARG</sequence>
<organism evidence="3 4">
    <name type="scientific">Anopheles sinensis</name>
    <name type="common">Mosquito</name>
    <dbReference type="NCBI Taxonomy" id="74873"/>
    <lineage>
        <taxon>Eukaryota</taxon>
        <taxon>Metazoa</taxon>
        <taxon>Ecdysozoa</taxon>
        <taxon>Arthropoda</taxon>
        <taxon>Hexapoda</taxon>
        <taxon>Insecta</taxon>
        <taxon>Pterygota</taxon>
        <taxon>Neoptera</taxon>
        <taxon>Endopterygota</taxon>
        <taxon>Diptera</taxon>
        <taxon>Nematocera</taxon>
        <taxon>Culicoidea</taxon>
        <taxon>Culicidae</taxon>
        <taxon>Anophelinae</taxon>
        <taxon>Anopheles</taxon>
    </lineage>
</organism>
<dbReference type="EMBL" id="KE525036">
    <property type="protein sequence ID" value="KFB40681.1"/>
    <property type="molecule type" value="Genomic_DNA"/>
</dbReference>
<dbReference type="VEuPathDB" id="VectorBase:ASIS024511"/>
<name>A0A084VRT7_ANOSI</name>
<evidence type="ECO:0000313" key="2">
    <source>
        <dbReference type="EMBL" id="KFB40681.1"/>
    </source>
</evidence>
<dbReference type="EnsemblMetazoa" id="ASIC008299-RA">
    <property type="protein sequence ID" value="ASIC008299-PA"/>
    <property type="gene ID" value="ASIC008299"/>
</dbReference>
<dbReference type="OrthoDB" id="8069541at2759"/>
<evidence type="ECO:0000313" key="3">
    <source>
        <dbReference type="EnsemblMetazoa" id="ASIC008299-PA"/>
    </source>
</evidence>
<dbReference type="Proteomes" id="UP000030765">
    <property type="component" value="Unassembled WGS sequence"/>
</dbReference>